<dbReference type="GO" id="GO:0006264">
    <property type="term" value="P:mitochondrial DNA replication"/>
    <property type="evidence" value="ECO:0007669"/>
    <property type="project" value="TreeGrafter"/>
</dbReference>
<dbReference type="OrthoDB" id="5988181at2759"/>
<dbReference type="InterPro" id="IPR044917">
    <property type="entry name" value="PRIMPOL"/>
</dbReference>
<evidence type="ECO:0000256" key="5">
    <source>
        <dbReference type="SAM" id="MobiDB-lite"/>
    </source>
</evidence>
<evidence type="ECO:0000256" key="4">
    <source>
        <dbReference type="ARBA" id="ARBA00047303"/>
    </source>
</evidence>
<dbReference type="GO" id="GO:0042276">
    <property type="term" value="P:error-prone translesion synthesis"/>
    <property type="evidence" value="ECO:0007669"/>
    <property type="project" value="InterPro"/>
</dbReference>
<dbReference type="PANTHER" id="PTHR31399">
    <property type="entry name" value="DNA-DIRECTED PRIMASE / POLYMERASE PROTEIN"/>
    <property type="match status" value="1"/>
</dbReference>
<comment type="caution">
    <text evidence="6">The sequence shown here is derived from an EMBL/GenBank/DDBJ whole genome shotgun (WGS) entry which is preliminary data.</text>
</comment>
<feature type="region of interest" description="Disordered" evidence="5">
    <location>
        <begin position="22"/>
        <end position="65"/>
    </location>
</feature>
<accession>A0A5A7SWA8</accession>
<comment type="catalytic activity">
    <reaction evidence="2">
        <text>ssDNA + n NTP = ssDNA/pppN(pN)n-1 hybrid + (n-1) diphosphate.</text>
        <dbReference type="EC" id="2.7.7.102"/>
    </reaction>
</comment>
<gene>
    <name evidence="6" type="ORF">E6C27_scaffold239G001950</name>
</gene>
<dbReference type="EC" id="2.7.7.102" evidence="3"/>
<sequence length="514" mass="57860">MASTVKDDVDRLFECFKCGVSPPQSAVRREKKRKSKMKPECSVNSETPVSGPVEEREENASSVQDTVEKIGLTSKDKGSRSKFSPIIFYGSPRGVPPKRPSSLWRLLREIRVDLSEQSRFKLSKQVWATFPRQEEAIKFAREHIDVHIFSYQDHFNGQRRFLVSSYSEFWHRYKSMDAKCRHHYEVIQEGAPCHLYFDLEYSKRINMGKNGDEMVDSLISVVLQALNEKYSIQGSFDWVLELDSSNEEKFSRHLIIRIPKVAFKDNSHAGAFVGEICSRICCAKVEGKYEELFIKKDSSSTESPSHLFVDNAVYSRNRCFRLALSSKAGKTSVLLPSGRHAYTKMLNQYHLWHCVLFVRAFAECGMCPLCAPSVVRVLCGASQTGLRLSSRLLYVCDMNAKALAACLAYNSPLGGVVACLDLVYSKSIASISKQSTSVNSSWLDRCSCKEHAPQMEHAHIMWAPKVCAHICTLREERTRTSSIMGSTLIGLVDDDCATSSKGIGGSMLHHSRAE</sequence>
<dbReference type="STRING" id="1194695.A0A5A7SWA8"/>
<evidence type="ECO:0000313" key="7">
    <source>
        <dbReference type="Proteomes" id="UP000321393"/>
    </source>
</evidence>
<dbReference type="Proteomes" id="UP000321393">
    <property type="component" value="Unassembled WGS sequence"/>
</dbReference>
<dbReference type="GO" id="GO:0003887">
    <property type="term" value="F:DNA-directed DNA polymerase activity"/>
    <property type="evidence" value="ECO:0007669"/>
    <property type="project" value="UniProtKB-EC"/>
</dbReference>
<dbReference type="GO" id="GO:0005634">
    <property type="term" value="C:nucleus"/>
    <property type="evidence" value="ECO:0007669"/>
    <property type="project" value="TreeGrafter"/>
</dbReference>
<dbReference type="GO" id="GO:0005759">
    <property type="term" value="C:mitochondrial matrix"/>
    <property type="evidence" value="ECO:0007669"/>
    <property type="project" value="TreeGrafter"/>
</dbReference>
<dbReference type="AlphaFoldDB" id="A0A5A7SWA8"/>
<evidence type="ECO:0000313" key="6">
    <source>
        <dbReference type="EMBL" id="KAA0033721.1"/>
    </source>
</evidence>
<dbReference type="GO" id="GO:0031297">
    <property type="term" value="P:replication fork processing"/>
    <property type="evidence" value="ECO:0007669"/>
    <property type="project" value="TreeGrafter"/>
</dbReference>
<dbReference type="GO" id="GO:0009411">
    <property type="term" value="P:response to UV"/>
    <property type="evidence" value="ECO:0007669"/>
    <property type="project" value="TreeGrafter"/>
</dbReference>
<proteinExistence type="predicted"/>
<name>A0A5A7SWA8_CUCMM</name>
<dbReference type="PANTHER" id="PTHR31399:SF0">
    <property type="entry name" value="DNA-DIRECTED PRIMASE_POLYMERASE PROTEIN"/>
    <property type="match status" value="1"/>
</dbReference>
<dbReference type="GO" id="GO:0003682">
    <property type="term" value="F:chromatin binding"/>
    <property type="evidence" value="ECO:0007669"/>
    <property type="project" value="TreeGrafter"/>
</dbReference>
<protein>
    <recommendedName>
        <fullName evidence="1">DNA-directed primase/polymerase protein</fullName>
        <ecNumber evidence="3">2.7.7.102</ecNumber>
    </recommendedName>
</protein>
<evidence type="ECO:0000256" key="1">
    <source>
        <dbReference type="ARBA" id="ARBA00026139"/>
    </source>
</evidence>
<organism evidence="6 7">
    <name type="scientific">Cucumis melo var. makuwa</name>
    <name type="common">Oriental melon</name>
    <dbReference type="NCBI Taxonomy" id="1194695"/>
    <lineage>
        <taxon>Eukaryota</taxon>
        <taxon>Viridiplantae</taxon>
        <taxon>Streptophyta</taxon>
        <taxon>Embryophyta</taxon>
        <taxon>Tracheophyta</taxon>
        <taxon>Spermatophyta</taxon>
        <taxon>Magnoliopsida</taxon>
        <taxon>eudicotyledons</taxon>
        <taxon>Gunneridae</taxon>
        <taxon>Pentapetalae</taxon>
        <taxon>rosids</taxon>
        <taxon>fabids</taxon>
        <taxon>Cucurbitales</taxon>
        <taxon>Cucurbitaceae</taxon>
        <taxon>Benincaseae</taxon>
        <taxon>Cucumis</taxon>
    </lineage>
</organism>
<comment type="catalytic activity">
    <reaction evidence="4">
        <text>DNA(n) + a 2'-deoxyribonucleoside 5'-triphosphate = DNA(n+1) + diphosphate</text>
        <dbReference type="Rhea" id="RHEA:22508"/>
        <dbReference type="Rhea" id="RHEA-COMP:17339"/>
        <dbReference type="Rhea" id="RHEA-COMP:17340"/>
        <dbReference type="ChEBI" id="CHEBI:33019"/>
        <dbReference type="ChEBI" id="CHEBI:61560"/>
        <dbReference type="ChEBI" id="CHEBI:173112"/>
        <dbReference type="EC" id="2.7.7.7"/>
    </reaction>
    <physiologicalReaction direction="left-to-right" evidence="4">
        <dbReference type="Rhea" id="RHEA:22509"/>
    </physiologicalReaction>
</comment>
<reference evidence="6 7" key="1">
    <citation type="submission" date="2019-08" db="EMBL/GenBank/DDBJ databases">
        <title>Draft genome sequences of two oriental melons (Cucumis melo L. var makuwa).</title>
        <authorList>
            <person name="Kwon S.-Y."/>
        </authorList>
    </citation>
    <scope>NUCLEOTIDE SEQUENCE [LARGE SCALE GENOMIC DNA]</scope>
    <source>
        <strain evidence="7">cv. SW 3</strain>
        <tissue evidence="6">Leaf</tissue>
    </source>
</reference>
<evidence type="ECO:0000256" key="3">
    <source>
        <dbReference type="ARBA" id="ARBA00044768"/>
    </source>
</evidence>
<dbReference type="EMBL" id="SSTE01020817">
    <property type="protein sequence ID" value="KAA0033721.1"/>
    <property type="molecule type" value="Genomic_DNA"/>
</dbReference>
<evidence type="ECO:0000256" key="2">
    <source>
        <dbReference type="ARBA" id="ARBA00044677"/>
    </source>
</evidence>